<reference evidence="1 3" key="2">
    <citation type="journal article" date="2014" name="BMC Genomics">
        <title>An improved genome release (version Mt4.0) for the model legume Medicago truncatula.</title>
        <authorList>
            <person name="Tang H."/>
            <person name="Krishnakumar V."/>
            <person name="Bidwell S."/>
            <person name="Rosen B."/>
            <person name="Chan A."/>
            <person name="Zhou S."/>
            <person name="Gentzbittel L."/>
            <person name="Childs K.L."/>
            <person name="Yandell M."/>
            <person name="Gundlach H."/>
            <person name="Mayer K.F."/>
            <person name="Schwartz D.C."/>
            <person name="Town C.D."/>
        </authorList>
    </citation>
    <scope>GENOME REANNOTATION</scope>
    <source>
        <strain evidence="1">A17</strain>
        <strain evidence="2 3">cv. Jemalong A17</strain>
    </source>
</reference>
<evidence type="ECO:0000313" key="3">
    <source>
        <dbReference type="Proteomes" id="UP000002051"/>
    </source>
</evidence>
<dbReference type="AlphaFoldDB" id="A0A072TXY9"/>
<protein>
    <submittedName>
        <fullName evidence="1 2">Uncharacterized protein</fullName>
    </submittedName>
</protein>
<organism evidence="1 3">
    <name type="scientific">Medicago truncatula</name>
    <name type="common">Barrel medic</name>
    <name type="synonym">Medicago tribuloides</name>
    <dbReference type="NCBI Taxonomy" id="3880"/>
    <lineage>
        <taxon>Eukaryota</taxon>
        <taxon>Viridiplantae</taxon>
        <taxon>Streptophyta</taxon>
        <taxon>Embryophyta</taxon>
        <taxon>Tracheophyta</taxon>
        <taxon>Spermatophyta</taxon>
        <taxon>Magnoliopsida</taxon>
        <taxon>eudicotyledons</taxon>
        <taxon>Gunneridae</taxon>
        <taxon>Pentapetalae</taxon>
        <taxon>rosids</taxon>
        <taxon>fabids</taxon>
        <taxon>Fabales</taxon>
        <taxon>Fabaceae</taxon>
        <taxon>Papilionoideae</taxon>
        <taxon>50 kb inversion clade</taxon>
        <taxon>NPAAA clade</taxon>
        <taxon>Hologalegina</taxon>
        <taxon>IRL clade</taxon>
        <taxon>Trifolieae</taxon>
        <taxon>Medicago</taxon>
    </lineage>
</organism>
<dbReference type="Proteomes" id="UP000002051">
    <property type="component" value="Unassembled WGS sequence"/>
</dbReference>
<gene>
    <name evidence="1" type="ordered locus">MTR_7g029445</name>
</gene>
<proteinExistence type="predicted"/>
<dbReference type="EnsemblPlants" id="KEH22061">
    <property type="protein sequence ID" value="KEH22061"/>
    <property type="gene ID" value="MTR_7g029445"/>
</dbReference>
<evidence type="ECO:0000313" key="1">
    <source>
        <dbReference type="EMBL" id="KEH22061.1"/>
    </source>
</evidence>
<reference evidence="1 3" key="1">
    <citation type="journal article" date="2011" name="Nature">
        <title>The Medicago genome provides insight into the evolution of rhizobial symbioses.</title>
        <authorList>
            <person name="Young N.D."/>
            <person name="Debelle F."/>
            <person name="Oldroyd G.E."/>
            <person name="Geurts R."/>
            <person name="Cannon S.B."/>
            <person name="Udvardi M.K."/>
            <person name="Benedito V.A."/>
            <person name="Mayer K.F."/>
            <person name="Gouzy J."/>
            <person name="Schoof H."/>
            <person name="Van de Peer Y."/>
            <person name="Proost S."/>
            <person name="Cook D.R."/>
            <person name="Meyers B.C."/>
            <person name="Spannagl M."/>
            <person name="Cheung F."/>
            <person name="De Mita S."/>
            <person name="Krishnakumar V."/>
            <person name="Gundlach H."/>
            <person name="Zhou S."/>
            <person name="Mudge J."/>
            <person name="Bharti A.K."/>
            <person name="Murray J.D."/>
            <person name="Naoumkina M.A."/>
            <person name="Rosen B."/>
            <person name="Silverstein K.A."/>
            <person name="Tang H."/>
            <person name="Rombauts S."/>
            <person name="Zhao P.X."/>
            <person name="Zhou P."/>
            <person name="Barbe V."/>
            <person name="Bardou P."/>
            <person name="Bechner M."/>
            <person name="Bellec A."/>
            <person name="Berger A."/>
            <person name="Berges H."/>
            <person name="Bidwell S."/>
            <person name="Bisseling T."/>
            <person name="Choisne N."/>
            <person name="Couloux A."/>
            <person name="Denny R."/>
            <person name="Deshpande S."/>
            <person name="Dai X."/>
            <person name="Doyle J.J."/>
            <person name="Dudez A.M."/>
            <person name="Farmer A.D."/>
            <person name="Fouteau S."/>
            <person name="Franken C."/>
            <person name="Gibelin C."/>
            <person name="Gish J."/>
            <person name="Goldstein S."/>
            <person name="Gonzalez A.J."/>
            <person name="Green P.J."/>
            <person name="Hallab A."/>
            <person name="Hartog M."/>
            <person name="Hua A."/>
            <person name="Humphray S.J."/>
            <person name="Jeong D.H."/>
            <person name="Jing Y."/>
            <person name="Jocker A."/>
            <person name="Kenton S.M."/>
            <person name="Kim D.J."/>
            <person name="Klee K."/>
            <person name="Lai H."/>
            <person name="Lang C."/>
            <person name="Lin S."/>
            <person name="Macmil S.L."/>
            <person name="Magdelenat G."/>
            <person name="Matthews L."/>
            <person name="McCorrison J."/>
            <person name="Monaghan E.L."/>
            <person name="Mun J.H."/>
            <person name="Najar F.Z."/>
            <person name="Nicholson C."/>
            <person name="Noirot C."/>
            <person name="O'Bleness M."/>
            <person name="Paule C.R."/>
            <person name="Poulain J."/>
            <person name="Prion F."/>
            <person name="Qin B."/>
            <person name="Qu C."/>
            <person name="Retzel E.F."/>
            <person name="Riddle C."/>
            <person name="Sallet E."/>
            <person name="Samain S."/>
            <person name="Samson N."/>
            <person name="Sanders I."/>
            <person name="Saurat O."/>
            <person name="Scarpelli C."/>
            <person name="Schiex T."/>
            <person name="Segurens B."/>
            <person name="Severin A.J."/>
            <person name="Sherrier D.J."/>
            <person name="Shi R."/>
            <person name="Sims S."/>
            <person name="Singer S.R."/>
            <person name="Sinharoy S."/>
            <person name="Sterck L."/>
            <person name="Viollet A."/>
            <person name="Wang B.B."/>
            <person name="Wang K."/>
            <person name="Wang M."/>
            <person name="Wang X."/>
            <person name="Warfsmann J."/>
            <person name="Weissenbach J."/>
            <person name="White D.D."/>
            <person name="White J.D."/>
            <person name="Wiley G.B."/>
            <person name="Wincker P."/>
            <person name="Xing Y."/>
            <person name="Yang L."/>
            <person name="Yao Z."/>
            <person name="Ying F."/>
            <person name="Zhai J."/>
            <person name="Zhou L."/>
            <person name="Zuber A."/>
            <person name="Denarie J."/>
            <person name="Dixon R.A."/>
            <person name="May G.D."/>
            <person name="Schwartz D.C."/>
            <person name="Rogers J."/>
            <person name="Quetier F."/>
            <person name="Town C.D."/>
            <person name="Roe B.A."/>
        </authorList>
    </citation>
    <scope>NUCLEOTIDE SEQUENCE [LARGE SCALE GENOMIC DNA]</scope>
    <source>
        <strain evidence="1">A17</strain>
        <strain evidence="2 3">cv. Jemalong A17</strain>
    </source>
</reference>
<evidence type="ECO:0000313" key="2">
    <source>
        <dbReference type="EnsemblPlants" id="KEH22061"/>
    </source>
</evidence>
<dbReference type="EMBL" id="CM001223">
    <property type="protein sequence ID" value="KEH22061.1"/>
    <property type="molecule type" value="Genomic_DNA"/>
</dbReference>
<accession>A0A072TXY9</accession>
<dbReference type="HOGENOM" id="CLU_2561824_0_0_1"/>
<keyword evidence="3" id="KW-1185">Reference proteome</keyword>
<name>A0A072TXY9_MEDTR</name>
<sequence length="82" mass="9319">MWERVDSQFPDSQSLQIKTSFPKRKSARVGNSSCSQASTPIIQPFPNYHAYFLLGLYLCKSLSNLSPTLLIFQTSLCQKFLN</sequence>
<reference evidence="2" key="3">
    <citation type="submission" date="2015-04" db="UniProtKB">
        <authorList>
            <consortium name="EnsemblPlants"/>
        </authorList>
    </citation>
    <scope>IDENTIFICATION</scope>
    <source>
        <strain evidence="2">cv. Jemalong A17</strain>
    </source>
</reference>